<feature type="transmembrane region" description="Helical" evidence="1">
    <location>
        <begin position="6"/>
        <end position="26"/>
    </location>
</feature>
<keyword evidence="1" id="KW-1133">Transmembrane helix</keyword>
<dbReference type="CDD" id="cd01324">
    <property type="entry name" value="cbb3_Oxidase_CcoQ"/>
    <property type="match status" value="1"/>
</dbReference>
<comment type="caution">
    <text evidence="2">The sequence shown here is derived from an EMBL/GenBank/DDBJ whole genome shotgun (WGS) entry which is preliminary data.</text>
</comment>
<name>A0A9D7FF34_9RHOO</name>
<evidence type="ECO:0000256" key="1">
    <source>
        <dbReference type="SAM" id="Phobius"/>
    </source>
</evidence>
<dbReference type="EMBL" id="JADJNC010000016">
    <property type="protein sequence ID" value="MBK7423636.1"/>
    <property type="molecule type" value="Genomic_DNA"/>
</dbReference>
<protein>
    <submittedName>
        <fullName evidence="2">Cbb3-type cytochrome c oxidase subunit 3</fullName>
    </submittedName>
</protein>
<dbReference type="Proteomes" id="UP000886602">
    <property type="component" value="Unassembled WGS sequence"/>
</dbReference>
<accession>A0A9D7FF34</accession>
<dbReference type="InterPro" id="IPR008621">
    <property type="entry name" value="Cbb3-typ_cyt_oxidase_comp"/>
</dbReference>
<evidence type="ECO:0000313" key="2">
    <source>
        <dbReference type="EMBL" id="MBK7423636.1"/>
    </source>
</evidence>
<evidence type="ECO:0000313" key="3">
    <source>
        <dbReference type="Proteomes" id="UP000886602"/>
    </source>
</evidence>
<keyword evidence="1" id="KW-0472">Membrane</keyword>
<keyword evidence="1" id="KW-0812">Transmembrane</keyword>
<sequence length="65" mass="7401">MDINDLRSLVTVVFLVTFLGIVWWAYGLRGNKKRFEEAANLPFADEEADRVELGLSSGNEKRKKS</sequence>
<proteinExistence type="predicted"/>
<dbReference type="AlphaFoldDB" id="A0A9D7FF34"/>
<dbReference type="Pfam" id="PF05545">
    <property type="entry name" value="FixQ"/>
    <property type="match status" value="1"/>
</dbReference>
<reference evidence="2" key="1">
    <citation type="submission" date="2020-10" db="EMBL/GenBank/DDBJ databases">
        <title>Connecting structure to function with the recovery of over 1000 high-quality activated sludge metagenome-assembled genomes encoding full-length rRNA genes using long-read sequencing.</title>
        <authorList>
            <person name="Singleton C.M."/>
            <person name="Petriglieri F."/>
            <person name="Kristensen J.M."/>
            <person name="Kirkegaard R.H."/>
            <person name="Michaelsen T.Y."/>
            <person name="Andersen M.H."/>
            <person name="Karst S.M."/>
            <person name="Dueholm M.S."/>
            <person name="Nielsen P.H."/>
            <person name="Albertsen M."/>
        </authorList>
    </citation>
    <scope>NUCLEOTIDE SEQUENCE</scope>
    <source>
        <strain evidence="2">EsbW_18-Q3-R4-48_MAXAC.044</strain>
    </source>
</reference>
<organism evidence="2 3">
    <name type="scientific">Candidatus Propionivibrio dominans</name>
    <dbReference type="NCBI Taxonomy" id="2954373"/>
    <lineage>
        <taxon>Bacteria</taxon>
        <taxon>Pseudomonadati</taxon>
        <taxon>Pseudomonadota</taxon>
        <taxon>Betaproteobacteria</taxon>
        <taxon>Rhodocyclales</taxon>
        <taxon>Rhodocyclaceae</taxon>
        <taxon>Propionivibrio</taxon>
    </lineage>
</organism>
<gene>
    <name evidence="2" type="ORF">IPJ48_11345</name>
</gene>